<name>C6H666_AJECH</name>
<evidence type="ECO:0000313" key="1">
    <source>
        <dbReference type="EMBL" id="EER43887.1"/>
    </source>
</evidence>
<dbReference type="AlphaFoldDB" id="C6H666"/>
<protein>
    <submittedName>
        <fullName evidence="1">Uncharacterized protein</fullName>
    </submittedName>
</protein>
<gene>
    <name evidence="1" type="ORF">HCDG_01917</name>
</gene>
<reference evidence="2" key="1">
    <citation type="submission" date="2009-05" db="EMBL/GenBank/DDBJ databases">
        <title>The genome sequence of Ajellomyces capsulatus strain H143.</title>
        <authorList>
            <person name="Champion M."/>
            <person name="Cuomo C.A."/>
            <person name="Ma L.-J."/>
            <person name="Henn M.R."/>
            <person name="Sil A."/>
            <person name="Goldman B."/>
            <person name="Young S.K."/>
            <person name="Kodira C.D."/>
            <person name="Zeng Q."/>
            <person name="Koehrsen M."/>
            <person name="Alvarado L."/>
            <person name="Berlin A.M."/>
            <person name="Borenstein D."/>
            <person name="Chen Z."/>
            <person name="Engels R."/>
            <person name="Freedman E."/>
            <person name="Gellesch M."/>
            <person name="Goldberg J."/>
            <person name="Griggs A."/>
            <person name="Gujja S."/>
            <person name="Heiman D.I."/>
            <person name="Hepburn T.A."/>
            <person name="Howarth C."/>
            <person name="Jen D."/>
            <person name="Larson L."/>
            <person name="Lewis B."/>
            <person name="Mehta T."/>
            <person name="Park D."/>
            <person name="Pearson M."/>
            <person name="Roberts A."/>
            <person name="Saif S."/>
            <person name="Shea T.D."/>
            <person name="Shenoy N."/>
            <person name="Sisk P."/>
            <person name="Stolte C."/>
            <person name="Sykes S."/>
            <person name="Walk T."/>
            <person name="White J."/>
            <person name="Yandava C."/>
            <person name="Klein B."/>
            <person name="McEwen J.G."/>
            <person name="Puccia R."/>
            <person name="Goldman G.H."/>
            <person name="Felipe M.S."/>
            <person name="Nino-Vega G."/>
            <person name="San-Blas G."/>
            <person name="Taylor J.W."/>
            <person name="Mendoza L."/>
            <person name="Galagan J.E."/>
            <person name="Nusbaum C."/>
            <person name="Birren B.W."/>
        </authorList>
    </citation>
    <scope>NUCLEOTIDE SEQUENCE [LARGE SCALE GENOMIC DNA]</scope>
    <source>
        <strain evidence="2">H143</strain>
    </source>
</reference>
<sequence length="104" mass="11500">MSQELKIVVECVVVQSLIRRYLNPLCNMYGLMEYGDIEDVRFPFQMNALTSIVSPDGKHIAKVDSFSIECIMSQCQGKEMGNRAKGEHSSGVIISVVSGLCRGI</sequence>
<dbReference type="EMBL" id="GG692420">
    <property type="protein sequence ID" value="EER43887.1"/>
    <property type="molecule type" value="Genomic_DNA"/>
</dbReference>
<accession>C6H666</accession>
<dbReference type="VEuPathDB" id="FungiDB:HCDG_01917"/>
<dbReference type="Proteomes" id="UP000002624">
    <property type="component" value="Unassembled WGS sequence"/>
</dbReference>
<dbReference type="HOGENOM" id="CLU_2305239_0_0_1"/>
<proteinExistence type="predicted"/>
<organism evidence="1 2">
    <name type="scientific">Ajellomyces capsulatus (strain H143)</name>
    <name type="common">Darling's disease fungus</name>
    <name type="synonym">Histoplasma capsulatum</name>
    <dbReference type="NCBI Taxonomy" id="544712"/>
    <lineage>
        <taxon>Eukaryota</taxon>
        <taxon>Fungi</taxon>
        <taxon>Dikarya</taxon>
        <taxon>Ascomycota</taxon>
        <taxon>Pezizomycotina</taxon>
        <taxon>Eurotiomycetes</taxon>
        <taxon>Eurotiomycetidae</taxon>
        <taxon>Onygenales</taxon>
        <taxon>Ajellomycetaceae</taxon>
        <taxon>Histoplasma</taxon>
    </lineage>
</organism>
<evidence type="ECO:0000313" key="2">
    <source>
        <dbReference type="Proteomes" id="UP000002624"/>
    </source>
</evidence>